<feature type="domain" description="HTH cro/C1-type" evidence="2">
    <location>
        <begin position="45"/>
        <end position="98"/>
    </location>
</feature>
<dbReference type="Proteomes" id="UP001185755">
    <property type="component" value="Unassembled WGS sequence"/>
</dbReference>
<evidence type="ECO:0000256" key="1">
    <source>
        <dbReference type="SAM" id="MobiDB-lite"/>
    </source>
</evidence>
<keyword evidence="4" id="KW-1185">Reference proteome</keyword>
<gene>
    <name evidence="3" type="ORF">R3P96_26760</name>
</gene>
<name>A0ABU4BL76_9NOCA</name>
<dbReference type="PROSITE" id="PS50943">
    <property type="entry name" value="HTH_CROC1"/>
    <property type="match status" value="1"/>
</dbReference>
<dbReference type="InterPro" id="IPR039554">
    <property type="entry name" value="HigA2-like_HTH"/>
</dbReference>
<dbReference type="InterPro" id="IPR010982">
    <property type="entry name" value="Lambda_DNA-bd_dom_sf"/>
</dbReference>
<feature type="region of interest" description="Disordered" evidence="1">
    <location>
        <begin position="112"/>
        <end position="135"/>
    </location>
</feature>
<dbReference type="Gene3D" id="1.10.260.40">
    <property type="entry name" value="lambda repressor-like DNA-binding domains"/>
    <property type="match status" value="1"/>
</dbReference>
<evidence type="ECO:0000313" key="3">
    <source>
        <dbReference type="EMBL" id="MDV6264946.1"/>
    </source>
</evidence>
<dbReference type="RefSeq" id="WP_317566934.1">
    <property type="nucleotide sequence ID" value="NZ_JAWLJX010000038.1"/>
</dbReference>
<dbReference type="EMBL" id="JAWLJX010000038">
    <property type="protein sequence ID" value="MDV6264946.1"/>
    <property type="molecule type" value="Genomic_DNA"/>
</dbReference>
<dbReference type="SUPFAM" id="SSF47413">
    <property type="entry name" value="lambda repressor-like DNA-binding domains"/>
    <property type="match status" value="1"/>
</dbReference>
<sequence>MTDKRTFRRANERIAQLAAHPAIAGEVERVREETAEMNRVYVQTLADIRKAGDLTQTEVAKVLGVEQAAVSKLERRDDLLLSTLRQYLAATGAEHPRIVVEKNGVEVSLDLDTCSGTEPVPSRLRSGPGETRGVV</sequence>
<protein>
    <submittedName>
        <fullName evidence="3">XRE family transcriptional regulator</fullName>
    </submittedName>
</protein>
<organism evidence="3 4">
    <name type="scientific">Rhodococcoides yunnanense</name>
    <dbReference type="NCBI Taxonomy" id="278209"/>
    <lineage>
        <taxon>Bacteria</taxon>
        <taxon>Bacillati</taxon>
        <taxon>Actinomycetota</taxon>
        <taxon>Actinomycetes</taxon>
        <taxon>Mycobacteriales</taxon>
        <taxon>Nocardiaceae</taxon>
        <taxon>Rhodococcoides</taxon>
    </lineage>
</organism>
<evidence type="ECO:0000259" key="2">
    <source>
        <dbReference type="PROSITE" id="PS50943"/>
    </source>
</evidence>
<evidence type="ECO:0000313" key="4">
    <source>
        <dbReference type="Proteomes" id="UP001185755"/>
    </source>
</evidence>
<dbReference type="InterPro" id="IPR001387">
    <property type="entry name" value="Cro/C1-type_HTH"/>
</dbReference>
<dbReference type="Pfam" id="PF13744">
    <property type="entry name" value="HTH_37"/>
    <property type="match status" value="1"/>
</dbReference>
<proteinExistence type="predicted"/>
<dbReference type="CDD" id="cd00093">
    <property type="entry name" value="HTH_XRE"/>
    <property type="match status" value="1"/>
</dbReference>
<accession>A0ABU4BL76</accession>
<comment type="caution">
    <text evidence="3">The sequence shown here is derived from an EMBL/GenBank/DDBJ whole genome shotgun (WGS) entry which is preliminary data.</text>
</comment>
<reference evidence="3 4" key="1">
    <citation type="submission" date="2023-10" db="EMBL/GenBank/DDBJ databases">
        <title>Development of a sustainable strategy for remediation of hydrocarbon-contaminated territories based on the waste exchange concept.</title>
        <authorList>
            <person name="Krivoruchko A."/>
        </authorList>
    </citation>
    <scope>NUCLEOTIDE SEQUENCE [LARGE SCALE GENOMIC DNA]</scope>
    <source>
        <strain evidence="3 4">IEGM 1323</strain>
    </source>
</reference>